<dbReference type="Pfam" id="PF02638">
    <property type="entry name" value="GHL10"/>
    <property type="match status" value="1"/>
</dbReference>
<organism evidence="4 7">
    <name type="scientific">Biomphalaria glabrata</name>
    <name type="common">Bloodfluke planorb</name>
    <name type="synonym">Freshwater snail</name>
    <dbReference type="NCBI Taxonomy" id="6526"/>
    <lineage>
        <taxon>Eukaryota</taxon>
        <taxon>Metazoa</taxon>
        <taxon>Spiralia</taxon>
        <taxon>Lophotrochozoa</taxon>
        <taxon>Mollusca</taxon>
        <taxon>Gastropoda</taxon>
        <taxon>Heterobranchia</taxon>
        <taxon>Euthyneura</taxon>
        <taxon>Panpulmonata</taxon>
        <taxon>Hygrophila</taxon>
        <taxon>Lymnaeoidea</taxon>
        <taxon>Planorbidae</taxon>
        <taxon>Biomphalaria</taxon>
    </lineage>
</organism>
<feature type="domain" description="Glycosyl hydrolase-like 10" evidence="3">
    <location>
        <begin position="31"/>
        <end position="341"/>
    </location>
</feature>
<dbReference type="Gene3D" id="3.20.20.80">
    <property type="entry name" value="Glycosidases"/>
    <property type="match status" value="1"/>
</dbReference>
<dbReference type="OrthoDB" id="2018923at2759"/>
<dbReference type="InterPro" id="IPR003790">
    <property type="entry name" value="GHL10"/>
</dbReference>
<evidence type="ECO:0000256" key="1">
    <source>
        <dbReference type="ARBA" id="ARBA00022729"/>
    </source>
</evidence>
<dbReference type="InterPro" id="IPR017853">
    <property type="entry name" value="GH"/>
</dbReference>
<gene>
    <name evidence="5 6 7" type="primary">LOC106051584</name>
</gene>
<evidence type="ECO:0000313" key="5">
    <source>
        <dbReference type="RefSeq" id="XP_055899691.1"/>
    </source>
</evidence>
<dbReference type="RefSeq" id="XP_055899693.1">
    <property type="nucleotide sequence ID" value="XM_056043718.1"/>
</dbReference>
<dbReference type="RefSeq" id="XP_055899691.1">
    <property type="nucleotide sequence ID" value="XM_056043716.1"/>
</dbReference>
<evidence type="ECO:0000313" key="6">
    <source>
        <dbReference type="RefSeq" id="XP_055899692.1"/>
    </source>
</evidence>
<dbReference type="AlphaFoldDB" id="A0A9W3BJT7"/>
<sequence length="490" mass="54057">MILKVVFLAILLCGMESEVESACSAGRTKRELRGAWIATVSNIDWPKSNTRTTSQNQADLRHLLDILHDATINAVFFQVRSAGEAMYASTIEPWSQYLTGTQGTAPSPAWDPLQFLIDEAHARNMEVHAWFNPYRAKSGSTSTAGLAANHMAKAIPAHAHAYGNNLWMDPGSTQVQDRVNNVILDVVRRYDVDGVHLDDYFYPYPTSTAFPDSATYNAYKSGGGTLGLADWRRDNVNKLIERLSTNIHQTKAWVKFGVSPFGIWRSGNPSGVTGMSSVDEIYADSKLWLQKGWLDYVAPQLYWTIDGPQSFTKLIDWWSDPAQNPTHKHIYAGLADYRIVDNNWSPNEIVHQIQLVEIRTSRQVWGEIHFSAHQLETNAHNLLTTLKSTVYTSPTLTDVYSYRGGVPAPASPNVAANGAVLDWSGSPKANVRSWAVYKSTSNTCTLVKVLPPSTTSYTASSNGDYVVTAVNRLGVETDSNPVTVVTAVVG</sequence>
<keyword evidence="1 2" id="KW-0732">Signal</keyword>
<evidence type="ECO:0000256" key="2">
    <source>
        <dbReference type="SAM" id="SignalP"/>
    </source>
</evidence>
<dbReference type="OMA" id="RITMNHT"/>
<dbReference type="Proteomes" id="UP001165740">
    <property type="component" value="Chromosome 10"/>
</dbReference>
<dbReference type="PANTHER" id="PTHR43405">
    <property type="entry name" value="GLYCOSYL HYDROLASE DIGH"/>
    <property type="match status" value="1"/>
</dbReference>
<accession>A0A9W3BJT7</accession>
<reference evidence="5 6" key="1">
    <citation type="submission" date="2025-04" db="UniProtKB">
        <authorList>
            <consortium name="RefSeq"/>
        </authorList>
    </citation>
    <scope>IDENTIFICATION</scope>
</reference>
<evidence type="ECO:0000313" key="4">
    <source>
        <dbReference type="Proteomes" id="UP001165740"/>
    </source>
</evidence>
<evidence type="ECO:0000313" key="7">
    <source>
        <dbReference type="RefSeq" id="XP_055899693.1"/>
    </source>
</evidence>
<dbReference type="RefSeq" id="XP_055899692.1">
    <property type="nucleotide sequence ID" value="XM_056043717.1"/>
</dbReference>
<evidence type="ECO:0000259" key="3">
    <source>
        <dbReference type="Pfam" id="PF02638"/>
    </source>
</evidence>
<dbReference type="InterPro" id="IPR052177">
    <property type="entry name" value="Divisome_Glycosyl_Hydrolase"/>
</dbReference>
<feature type="signal peptide" evidence="2">
    <location>
        <begin position="1"/>
        <end position="21"/>
    </location>
</feature>
<dbReference type="GeneID" id="106051584"/>
<proteinExistence type="predicted"/>
<name>A0A9W3BJT7_BIOGL</name>
<dbReference type="SUPFAM" id="SSF51445">
    <property type="entry name" value="(Trans)glycosidases"/>
    <property type="match status" value="1"/>
</dbReference>
<feature type="chain" id="PRO_5044703104" evidence="2">
    <location>
        <begin position="22"/>
        <end position="490"/>
    </location>
</feature>
<dbReference type="PANTHER" id="PTHR43405:SF1">
    <property type="entry name" value="GLYCOSYL HYDROLASE DIGH"/>
    <property type="match status" value="1"/>
</dbReference>
<protein>
    <submittedName>
        <fullName evidence="5 6">Glycosyl hydrolase YngK-like</fullName>
    </submittedName>
</protein>
<keyword evidence="4" id="KW-1185">Reference proteome</keyword>